<evidence type="ECO:0000256" key="3">
    <source>
        <dbReference type="ARBA" id="ARBA00023278"/>
    </source>
</evidence>
<keyword evidence="2" id="KW-0833">Ubl conjugation pathway</keyword>
<dbReference type="OrthoDB" id="2342932at2759"/>
<dbReference type="GO" id="GO:0071987">
    <property type="term" value="F:WD40-repeat domain binding"/>
    <property type="evidence" value="ECO:0007669"/>
    <property type="project" value="UniProtKB-ARBA"/>
</dbReference>
<dbReference type="InterPro" id="IPR016073">
    <property type="entry name" value="Skp1_comp_POZ"/>
</dbReference>
<comment type="similarity">
    <text evidence="1">Belongs to the SKP1 family.</text>
</comment>
<gene>
    <name evidence="7" type="ORF">PROFUN_05722</name>
</gene>
<keyword evidence="3" id="KW-0379">Hydroxylation</keyword>
<dbReference type="GO" id="GO:0006511">
    <property type="term" value="P:ubiquitin-dependent protein catabolic process"/>
    <property type="evidence" value="ECO:0007669"/>
    <property type="project" value="InterPro"/>
</dbReference>
<dbReference type="Proteomes" id="UP000241769">
    <property type="component" value="Unassembled WGS sequence"/>
</dbReference>
<dbReference type="Pfam" id="PF01466">
    <property type="entry name" value="Skp1"/>
    <property type="match status" value="1"/>
</dbReference>
<evidence type="ECO:0000313" key="8">
    <source>
        <dbReference type="Proteomes" id="UP000241769"/>
    </source>
</evidence>
<evidence type="ECO:0000259" key="5">
    <source>
        <dbReference type="Pfam" id="PF01466"/>
    </source>
</evidence>
<dbReference type="SUPFAM" id="SSF54695">
    <property type="entry name" value="POZ domain"/>
    <property type="match status" value="1"/>
</dbReference>
<protein>
    <submittedName>
        <fullName evidence="7">Cytosolic glycoprotein FP21</fullName>
    </submittedName>
</protein>
<evidence type="ECO:0000256" key="2">
    <source>
        <dbReference type="ARBA" id="ARBA00022786"/>
    </source>
</evidence>
<reference evidence="7 8" key="1">
    <citation type="journal article" date="2018" name="Genome Biol. Evol.">
        <title>Multiple Roots of Fruiting Body Formation in Amoebozoa.</title>
        <authorList>
            <person name="Hillmann F."/>
            <person name="Forbes G."/>
            <person name="Novohradska S."/>
            <person name="Ferling I."/>
            <person name="Riege K."/>
            <person name="Groth M."/>
            <person name="Westermann M."/>
            <person name="Marz M."/>
            <person name="Spaller T."/>
            <person name="Winckler T."/>
            <person name="Schaap P."/>
            <person name="Glockner G."/>
        </authorList>
    </citation>
    <scope>NUCLEOTIDE SEQUENCE [LARGE SCALE GENOMIC DNA]</scope>
    <source>
        <strain evidence="7 8">Jena</strain>
    </source>
</reference>
<organism evidence="7 8">
    <name type="scientific">Planoprotostelium fungivorum</name>
    <dbReference type="NCBI Taxonomy" id="1890364"/>
    <lineage>
        <taxon>Eukaryota</taxon>
        <taxon>Amoebozoa</taxon>
        <taxon>Evosea</taxon>
        <taxon>Variosea</taxon>
        <taxon>Cavosteliida</taxon>
        <taxon>Cavosteliaceae</taxon>
        <taxon>Planoprotostelium</taxon>
    </lineage>
</organism>
<evidence type="ECO:0000259" key="6">
    <source>
        <dbReference type="Pfam" id="PF03931"/>
    </source>
</evidence>
<feature type="domain" description="SKP1 component dimerisation" evidence="5">
    <location>
        <begin position="111"/>
        <end position="156"/>
    </location>
</feature>
<dbReference type="GO" id="GO:0097602">
    <property type="term" value="F:cullin family protein binding"/>
    <property type="evidence" value="ECO:0007669"/>
    <property type="project" value="UniProtKB-ARBA"/>
</dbReference>
<name>A0A2P6NQG6_9EUKA</name>
<dbReference type="STRING" id="1890364.A0A2P6NQG6"/>
<dbReference type="CDD" id="cd18322">
    <property type="entry name" value="BTB_POZ_SKP1"/>
    <property type="match status" value="1"/>
</dbReference>
<evidence type="ECO:0000256" key="1">
    <source>
        <dbReference type="ARBA" id="ARBA00009993"/>
    </source>
</evidence>
<sequence>MSQIKLSSSDDQEFSVEKPVAEMSVTIKNMLEDMEGLGAETAIPLPNVTGKILTKVIEYCRYHLEHPTPATEEKKDDKSTDNITPWDADFCKVDQATLFELILAANYLDIKPLLDLTCKTVANMIKGKTPEEIRKTFNIKNDFTPEEEEQIRKENECLERGVDRIMHLRGNTFIACMFVNHSVKVFHVSRSQSLRPRMFL</sequence>
<dbReference type="GO" id="GO:0043223">
    <property type="term" value="C:cytoplasmic SCF ubiquitin ligase complex"/>
    <property type="evidence" value="ECO:0007669"/>
    <property type="project" value="UniProtKB-ARBA"/>
</dbReference>
<comment type="caution">
    <text evidence="7">The sequence shown here is derived from an EMBL/GenBank/DDBJ whole genome shotgun (WGS) entry which is preliminary data.</text>
</comment>
<dbReference type="EMBL" id="MDYQ01000034">
    <property type="protein sequence ID" value="PRP86206.1"/>
    <property type="molecule type" value="Genomic_DNA"/>
</dbReference>
<dbReference type="FunCoup" id="A0A2P6NQG6">
    <property type="interactions" value="762"/>
</dbReference>
<dbReference type="InParanoid" id="A0A2P6NQG6"/>
<dbReference type="InterPro" id="IPR016072">
    <property type="entry name" value="Skp1_comp_dimer"/>
</dbReference>
<proteinExistence type="inferred from homology"/>
<dbReference type="PANTHER" id="PTHR11165">
    <property type="entry name" value="SKP1"/>
    <property type="match status" value="1"/>
</dbReference>
<dbReference type="Pfam" id="PF03931">
    <property type="entry name" value="Skp1_POZ"/>
    <property type="match status" value="1"/>
</dbReference>
<dbReference type="InterPro" id="IPR036296">
    <property type="entry name" value="SKP1-like_dim_sf"/>
</dbReference>
<dbReference type="Gene3D" id="3.30.710.10">
    <property type="entry name" value="Potassium Channel Kv1.1, Chain A"/>
    <property type="match status" value="1"/>
</dbReference>
<dbReference type="InterPro" id="IPR001232">
    <property type="entry name" value="SKP1-like"/>
</dbReference>
<dbReference type="SMART" id="SM00512">
    <property type="entry name" value="Skp1"/>
    <property type="match status" value="1"/>
</dbReference>
<dbReference type="SUPFAM" id="SSF81382">
    <property type="entry name" value="Skp1 dimerisation domain-like"/>
    <property type="match status" value="1"/>
</dbReference>
<dbReference type="GO" id="GO:0042802">
    <property type="term" value="F:identical protein binding"/>
    <property type="evidence" value="ECO:0007669"/>
    <property type="project" value="UniProtKB-ARBA"/>
</dbReference>
<keyword evidence="8" id="KW-1185">Reference proteome</keyword>
<feature type="domain" description="SKP1 component POZ" evidence="6">
    <location>
        <begin position="3"/>
        <end position="64"/>
    </location>
</feature>
<evidence type="ECO:0000256" key="4">
    <source>
        <dbReference type="ARBA" id="ARBA00063380"/>
    </source>
</evidence>
<dbReference type="GO" id="GO:0016567">
    <property type="term" value="P:protein ubiquitination"/>
    <property type="evidence" value="ECO:0007669"/>
    <property type="project" value="UniProtKB-ARBA"/>
</dbReference>
<dbReference type="AlphaFoldDB" id="A0A2P6NQG6"/>
<dbReference type="InterPro" id="IPR011333">
    <property type="entry name" value="SKP1/BTB/POZ_sf"/>
</dbReference>
<evidence type="ECO:0000313" key="7">
    <source>
        <dbReference type="EMBL" id="PRP86206.1"/>
    </source>
</evidence>
<dbReference type="FunFam" id="3.30.710.10:FF:000026">
    <property type="entry name" value="E3 ubiquitin ligase complex SCF subunit"/>
    <property type="match status" value="1"/>
</dbReference>
<dbReference type="GO" id="GO:1990444">
    <property type="term" value="F:F-box domain binding"/>
    <property type="evidence" value="ECO:0007669"/>
    <property type="project" value="UniProtKB-ARBA"/>
</dbReference>
<dbReference type="InterPro" id="IPR016897">
    <property type="entry name" value="SKP1"/>
</dbReference>
<comment type="subunit">
    <text evidence="4">Multiprotein complex (SCF) with cullin and F-box-containing protein. Capable of undergoing aggregation.</text>
</comment>
<accession>A0A2P6NQG6</accession>